<dbReference type="Proteomes" id="UP000799291">
    <property type="component" value="Unassembled WGS sequence"/>
</dbReference>
<feature type="region of interest" description="Disordered" evidence="1">
    <location>
        <begin position="1"/>
        <end position="24"/>
    </location>
</feature>
<proteinExistence type="predicted"/>
<sequence>MSSNANSSSTSAVSEPELSTRTGFNTSRGTASDYYYFTLKCGSEEWKIHGCIGFPGSNFFAGTVHSAQYLEVPDNECDIISHPLHFLYTSDYDVDEPKQSAQELTDVHLRFYWDLSHDDLTPNPNATEAQHAWIKSPDISPAFANGLLEILEAPASRTGIPFLRASDTAHLNLLLHAKVSIMAKKYEIQGLRALALHKLVRGCTGSVTTAHAALQYLMTHSPATNQEVREIIAKEVFWHVDTYGWNEEIVKILEEYPVLYKYTLRTAFEWCSSRGRRDGGLGESADGE</sequence>
<reference evidence="2" key="1">
    <citation type="journal article" date="2020" name="Stud. Mycol.">
        <title>101 Dothideomycetes genomes: a test case for predicting lifestyles and emergence of pathogens.</title>
        <authorList>
            <person name="Haridas S."/>
            <person name="Albert R."/>
            <person name="Binder M."/>
            <person name="Bloem J."/>
            <person name="Labutti K."/>
            <person name="Salamov A."/>
            <person name="Andreopoulos B."/>
            <person name="Baker S."/>
            <person name="Barry K."/>
            <person name="Bills G."/>
            <person name="Bluhm B."/>
            <person name="Cannon C."/>
            <person name="Castanera R."/>
            <person name="Culley D."/>
            <person name="Daum C."/>
            <person name="Ezra D."/>
            <person name="Gonzalez J."/>
            <person name="Henrissat B."/>
            <person name="Kuo A."/>
            <person name="Liang C."/>
            <person name="Lipzen A."/>
            <person name="Lutzoni F."/>
            <person name="Magnuson J."/>
            <person name="Mondo S."/>
            <person name="Nolan M."/>
            <person name="Ohm R."/>
            <person name="Pangilinan J."/>
            <person name="Park H.-J."/>
            <person name="Ramirez L."/>
            <person name="Alfaro M."/>
            <person name="Sun H."/>
            <person name="Tritt A."/>
            <person name="Yoshinaga Y."/>
            <person name="Zwiers L.-H."/>
            <person name="Turgeon B."/>
            <person name="Goodwin S."/>
            <person name="Spatafora J."/>
            <person name="Crous P."/>
            <person name="Grigoriev I."/>
        </authorList>
    </citation>
    <scope>NUCLEOTIDE SEQUENCE</scope>
    <source>
        <strain evidence="2">CBS 122367</strain>
    </source>
</reference>
<gene>
    <name evidence="2" type="ORF">K458DRAFT_396942</name>
</gene>
<evidence type="ECO:0000256" key="1">
    <source>
        <dbReference type="SAM" id="MobiDB-lite"/>
    </source>
</evidence>
<evidence type="ECO:0000313" key="3">
    <source>
        <dbReference type="Proteomes" id="UP000799291"/>
    </source>
</evidence>
<dbReference type="PANTHER" id="PTHR47843">
    <property type="entry name" value="BTB DOMAIN-CONTAINING PROTEIN-RELATED"/>
    <property type="match status" value="1"/>
</dbReference>
<organism evidence="2 3">
    <name type="scientific">Lentithecium fluviatile CBS 122367</name>
    <dbReference type="NCBI Taxonomy" id="1168545"/>
    <lineage>
        <taxon>Eukaryota</taxon>
        <taxon>Fungi</taxon>
        <taxon>Dikarya</taxon>
        <taxon>Ascomycota</taxon>
        <taxon>Pezizomycotina</taxon>
        <taxon>Dothideomycetes</taxon>
        <taxon>Pleosporomycetidae</taxon>
        <taxon>Pleosporales</taxon>
        <taxon>Massarineae</taxon>
        <taxon>Lentitheciaceae</taxon>
        <taxon>Lentithecium</taxon>
    </lineage>
</organism>
<evidence type="ECO:0000313" key="2">
    <source>
        <dbReference type="EMBL" id="KAF2676505.1"/>
    </source>
</evidence>
<dbReference type="Gene3D" id="3.30.710.10">
    <property type="entry name" value="Potassium Channel Kv1.1, Chain A"/>
    <property type="match status" value="1"/>
</dbReference>
<dbReference type="EMBL" id="MU005634">
    <property type="protein sequence ID" value="KAF2676505.1"/>
    <property type="molecule type" value="Genomic_DNA"/>
</dbReference>
<protein>
    <recommendedName>
        <fullName evidence="4">BTB domain-containing protein</fullName>
    </recommendedName>
</protein>
<accession>A0A6G1IEE8</accession>
<name>A0A6G1IEE8_9PLEO</name>
<dbReference type="OrthoDB" id="6359816at2759"/>
<dbReference type="AlphaFoldDB" id="A0A6G1IEE8"/>
<keyword evidence="3" id="KW-1185">Reference proteome</keyword>
<feature type="compositionally biased region" description="Low complexity" evidence="1">
    <location>
        <begin position="1"/>
        <end position="14"/>
    </location>
</feature>
<dbReference type="PANTHER" id="PTHR47843:SF5">
    <property type="entry name" value="BTB_POZ DOMAIN PROTEIN"/>
    <property type="match status" value="1"/>
</dbReference>
<dbReference type="InterPro" id="IPR011333">
    <property type="entry name" value="SKP1/BTB/POZ_sf"/>
</dbReference>
<evidence type="ECO:0008006" key="4">
    <source>
        <dbReference type="Google" id="ProtNLM"/>
    </source>
</evidence>